<reference evidence="11 12" key="1">
    <citation type="journal article" date="2016" name="Nat. Commun.">
        <title>Thousands of microbial genomes shed light on interconnected biogeochemical processes in an aquifer system.</title>
        <authorList>
            <person name="Anantharaman K."/>
            <person name="Brown C.T."/>
            <person name="Hug L.A."/>
            <person name="Sharon I."/>
            <person name="Castelle C.J."/>
            <person name="Probst A.J."/>
            <person name="Thomas B.C."/>
            <person name="Singh A."/>
            <person name="Wilkins M.J."/>
            <person name="Karaoz U."/>
            <person name="Brodie E.L."/>
            <person name="Williams K.H."/>
            <person name="Hubbard S.S."/>
            <person name="Banfield J.F."/>
        </authorList>
    </citation>
    <scope>NUCLEOTIDE SEQUENCE [LARGE SCALE GENOMIC DNA]</scope>
</reference>
<evidence type="ECO:0000313" key="12">
    <source>
        <dbReference type="Proteomes" id="UP000177982"/>
    </source>
</evidence>
<evidence type="ECO:0000256" key="6">
    <source>
        <dbReference type="ARBA" id="ARBA00022801"/>
    </source>
</evidence>
<evidence type="ECO:0000313" key="11">
    <source>
        <dbReference type="EMBL" id="OHA07519.1"/>
    </source>
</evidence>
<dbReference type="NCBIfam" id="TIGR01490">
    <property type="entry name" value="HAD-SF-IB-hyp1"/>
    <property type="match status" value="1"/>
</dbReference>
<dbReference type="GO" id="GO:0005737">
    <property type="term" value="C:cytoplasm"/>
    <property type="evidence" value="ECO:0007669"/>
    <property type="project" value="TreeGrafter"/>
</dbReference>
<evidence type="ECO:0000256" key="10">
    <source>
        <dbReference type="ARBA" id="ARBA00048523"/>
    </source>
</evidence>
<dbReference type="InterPro" id="IPR006385">
    <property type="entry name" value="HAD_hydro_SerB1"/>
</dbReference>
<keyword evidence="6" id="KW-0378">Hydrolase</keyword>
<dbReference type="SUPFAM" id="SSF56784">
    <property type="entry name" value="HAD-like"/>
    <property type="match status" value="1"/>
</dbReference>
<comment type="catalytic activity">
    <reaction evidence="10">
        <text>O-phospho-D-serine + H2O = D-serine + phosphate</text>
        <dbReference type="Rhea" id="RHEA:24873"/>
        <dbReference type="ChEBI" id="CHEBI:15377"/>
        <dbReference type="ChEBI" id="CHEBI:35247"/>
        <dbReference type="ChEBI" id="CHEBI:43474"/>
        <dbReference type="ChEBI" id="CHEBI:58680"/>
        <dbReference type="EC" id="3.1.3.3"/>
    </reaction>
</comment>
<sequence length="233" mass="27224">MKQKYIQKKVAVFDIDGTIFRSSLLRELLENLISAGVFPSRAKEYYAHAYINWLDRRGSYEQYLAGVIGAYERYIKGVQQHVVWDMAHHVMDFHQNRVYKFTRDLVRDLQKKGYYLLAISGSPFDIVDPFARNMGFDKVYGRLFEVDKSERFTGKILYEGMIDHKGQILKRAIAKERLTLKDSIGVGDTDSDISFLKLVDRPIAFNPNIKLYSYAKKKKWDIVVERKDVTYTP</sequence>
<accession>A0A1G2L9Q8</accession>
<dbReference type="InterPro" id="IPR036412">
    <property type="entry name" value="HAD-like_sf"/>
</dbReference>
<evidence type="ECO:0000256" key="9">
    <source>
        <dbReference type="ARBA" id="ARBA00048138"/>
    </source>
</evidence>
<keyword evidence="7" id="KW-0460">Magnesium</keyword>
<dbReference type="AlphaFoldDB" id="A0A1G2L9Q8"/>
<dbReference type="Gene3D" id="1.20.1440.100">
    <property type="entry name" value="SG protein - dephosphorylation function"/>
    <property type="match status" value="1"/>
</dbReference>
<dbReference type="GO" id="GO:0036424">
    <property type="term" value="F:L-phosphoserine phosphatase activity"/>
    <property type="evidence" value="ECO:0007669"/>
    <property type="project" value="TreeGrafter"/>
</dbReference>
<dbReference type="Gene3D" id="3.40.50.1000">
    <property type="entry name" value="HAD superfamily/HAD-like"/>
    <property type="match status" value="1"/>
</dbReference>
<evidence type="ECO:0000256" key="7">
    <source>
        <dbReference type="ARBA" id="ARBA00022842"/>
    </source>
</evidence>
<dbReference type="NCBIfam" id="TIGR01488">
    <property type="entry name" value="HAD-SF-IB"/>
    <property type="match status" value="1"/>
</dbReference>
<comment type="cofactor">
    <cofactor evidence="1">
        <name>Mg(2+)</name>
        <dbReference type="ChEBI" id="CHEBI:18420"/>
    </cofactor>
</comment>
<dbReference type="InterPro" id="IPR050582">
    <property type="entry name" value="HAD-like_SerB"/>
</dbReference>
<keyword evidence="8" id="KW-0718">Serine biosynthesis</keyword>
<protein>
    <recommendedName>
        <fullName evidence="3">phosphoserine phosphatase</fullName>
        <ecNumber evidence="3">3.1.3.3</ecNumber>
    </recommendedName>
</protein>
<comment type="catalytic activity">
    <reaction evidence="9">
        <text>O-phospho-L-serine + H2O = L-serine + phosphate</text>
        <dbReference type="Rhea" id="RHEA:21208"/>
        <dbReference type="ChEBI" id="CHEBI:15377"/>
        <dbReference type="ChEBI" id="CHEBI:33384"/>
        <dbReference type="ChEBI" id="CHEBI:43474"/>
        <dbReference type="ChEBI" id="CHEBI:57524"/>
        <dbReference type="EC" id="3.1.3.3"/>
    </reaction>
</comment>
<evidence type="ECO:0000256" key="2">
    <source>
        <dbReference type="ARBA" id="ARBA00005135"/>
    </source>
</evidence>
<evidence type="ECO:0000256" key="1">
    <source>
        <dbReference type="ARBA" id="ARBA00001946"/>
    </source>
</evidence>
<dbReference type="GO" id="GO:0006564">
    <property type="term" value="P:L-serine biosynthetic process"/>
    <property type="evidence" value="ECO:0007669"/>
    <property type="project" value="UniProtKB-KW"/>
</dbReference>
<dbReference type="PANTHER" id="PTHR43344:SF2">
    <property type="entry name" value="PHOSPHOSERINE PHOSPHATASE"/>
    <property type="match status" value="1"/>
</dbReference>
<comment type="pathway">
    <text evidence="2">Amino-acid biosynthesis; L-serine biosynthesis; L-serine from 3-phospho-D-glycerate: step 3/3.</text>
</comment>
<dbReference type="Proteomes" id="UP000177982">
    <property type="component" value="Unassembled WGS sequence"/>
</dbReference>
<evidence type="ECO:0000256" key="5">
    <source>
        <dbReference type="ARBA" id="ARBA00022723"/>
    </source>
</evidence>
<evidence type="ECO:0000256" key="8">
    <source>
        <dbReference type="ARBA" id="ARBA00023299"/>
    </source>
</evidence>
<evidence type="ECO:0000256" key="3">
    <source>
        <dbReference type="ARBA" id="ARBA00012640"/>
    </source>
</evidence>
<dbReference type="EC" id="3.1.3.3" evidence="3"/>
<proteinExistence type="predicted"/>
<dbReference type="InterPro" id="IPR023214">
    <property type="entry name" value="HAD_sf"/>
</dbReference>
<name>A0A1G2L9Q8_9BACT</name>
<dbReference type="GO" id="GO:0000287">
    <property type="term" value="F:magnesium ion binding"/>
    <property type="evidence" value="ECO:0007669"/>
    <property type="project" value="TreeGrafter"/>
</dbReference>
<organism evidence="11 12">
    <name type="scientific">Candidatus Sungbacteria bacterium RIFCSPLOWO2_01_FULL_47_10</name>
    <dbReference type="NCBI Taxonomy" id="1802276"/>
    <lineage>
        <taxon>Bacteria</taxon>
        <taxon>Candidatus Sungiibacteriota</taxon>
    </lineage>
</organism>
<keyword evidence="5" id="KW-0479">Metal-binding</keyword>
<dbReference type="Pfam" id="PF12710">
    <property type="entry name" value="HAD"/>
    <property type="match status" value="1"/>
</dbReference>
<gene>
    <name evidence="11" type="ORF">A2934_03660</name>
</gene>
<evidence type="ECO:0000256" key="4">
    <source>
        <dbReference type="ARBA" id="ARBA00022605"/>
    </source>
</evidence>
<dbReference type="EMBL" id="MHQO01000008">
    <property type="protein sequence ID" value="OHA07519.1"/>
    <property type="molecule type" value="Genomic_DNA"/>
</dbReference>
<dbReference type="PANTHER" id="PTHR43344">
    <property type="entry name" value="PHOSPHOSERINE PHOSPHATASE"/>
    <property type="match status" value="1"/>
</dbReference>
<comment type="caution">
    <text evidence="11">The sequence shown here is derived from an EMBL/GenBank/DDBJ whole genome shotgun (WGS) entry which is preliminary data.</text>
</comment>
<keyword evidence="4" id="KW-0028">Amino-acid biosynthesis</keyword>